<dbReference type="InterPro" id="IPR011053">
    <property type="entry name" value="Single_hybrid_motif"/>
</dbReference>
<dbReference type="Gene3D" id="2.40.50.100">
    <property type="match status" value="1"/>
</dbReference>
<evidence type="ECO:0000256" key="3">
    <source>
        <dbReference type="ARBA" id="ARBA00013050"/>
    </source>
</evidence>
<dbReference type="PROSITE" id="PS00867">
    <property type="entry name" value="CPSASE_2"/>
    <property type="match status" value="1"/>
</dbReference>
<dbReference type="FunFam" id="3.30.1490.20:FF:000018">
    <property type="entry name" value="Biotin carboxylase"/>
    <property type="match status" value="1"/>
</dbReference>
<dbReference type="InterPro" id="IPR011764">
    <property type="entry name" value="Biotin_carboxylation_dom"/>
</dbReference>
<evidence type="ECO:0000313" key="18">
    <source>
        <dbReference type="EMBL" id="AAY87322.1"/>
    </source>
</evidence>
<dbReference type="InterPro" id="IPR000089">
    <property type="entry name" value="Biotin_lipoyl"/>
</dbReference>
<dbReference type="SUPFAM" id="SSF51246">
    <property type="entry name" value="Rudiment single hybrid motif"/>
    <property type="match status" value="1"/>
</dbReference>
<feature type="domain" description="Biotin carboxylation" evidence="17">
    <location>
        <begin position="7"/>
        <end position="452"/>
    </location>
</feature>
<dbReference type="GO" id="GO:0005524">
    <property type="term" value="F:ATP binding"/>
    <property type="evidence" value="ECO:0007669"/>
    <property type="project" value="UniProtKB-UniRule"/>
</dbReference>
<dbReference type="InterPro" id="IPR005482">
    <property type="entry name" value="Biotin_COase_C"/>
</dbReference>
<dbReference type="InterPro" id="IPR041265">
    <property type="entry name" value="PCC_BT"/>
</dbReference>
<evidence type="ECO:0000256" key="6">
    <source>
        <dbReference type="ARBA" id="ARBA00022741"/>
    </source>
</evidence>
<sequence length="665" mass="70859">MTGQDTMFSKILIANRGEIACRIMRTAKRMGIATVAVYSDADAGTPHVTMADEAVHIGGAASADSYLRADRIIEAAKQTGAEAIHPGFGFLSENADFVNDVEAAGLAFIGPGPKAIAVMGDKIESKALAESAGVSIVPGTLGAVEDVDTALAAAKKIGYPVMVKASAGGGGKGMRVIESADELADGMRAAMSEAQTAFGDSRVFIEKFVVQPRHIEIQLLADQHGNVVYVGERECSIQRRHQKVIEEAPSPFISPETRAAMGSQAVDLAKAVDYRSAGTVEFVVGADQDFYFLEMNTRLQVEHPVTEMVYGLDLVEQMIRVAAGEKLSITQDDIVADGWAIEARVYAEDPARGFLPSIGQLTRYREPAGDSVRVDSGVEEGGEISMYYDPMIAKLVAHAPTRDAAMDRLHLALDHYEIDGIASNRQFLSAVLENKAFRSGNLTTGFIAEEFDGDFVAVPPEAAQSARLTALGTAIVALRQDERHFGQDGREFVVIDQAGTRTHVVVAGLSNTQAELVVDGKTVVINGLIRGPVHLFDGTINEEPVAVQVRQHGHLISLTRGSSRLALSVLPARYAVMLDHMPAAAEGAGADEIAAPMPGQITKLLVEIGDEVQAGQDVAIIEAMKMENVLSSEARGSVKSIEVKIGDNLNVDDIIMTLDLAEDDA</sequence>
<keyword evidence="12" id="KW-0092">Biotin</keyword>
<feature type="domain" description="ATP-grasp" evidence="16">
    <location>
        <begin position="126"/>
        <end position="323"/>
    </location>
</feature>
<protein>
    <recommendedName>
        <fullName evidence="3">propionyl-CoA carboxylase</fullName>
        <ecNumber evidence="3">6.4.1.3</ecNumber>
    </recommendedName>
</protein>
<keyword evidence="6 14" id="KW-0547">Nucleotide-binding</keyword>
<dbReference type="GO" id="GO:0004658">
    <property type="term" value="F:propionyl-CoA carboxylase activity"/>
    <property type="evidence" value="ECO:0007669"/>
    <property type="project" value="UniProtKB-EC"/>
</dbReference>
<dbReference type="InterPro" id="IPR005479">
    <property type="entry name" value="CPAse_ATP-bd"/>
</dbReference>
<evidence type="ECO:0000256" key="8">
    <source>
        <dbReference type="ARBA" id="ARBA00022842"/>
    </source>
</evidence>
<dbReference type="InterPro" id="IPR050856">
    <property type="entry name" value="Biotin_carboxylase_complex"/>
</dbReference>
<keyword evidence="7 14" id="KW-0067">ATP-binding</keyword>
<dbReference type="InterPro" id="IPR005481">
    <property type="entry name" value="BC-like_N"/>
</dbReference>
<dbReference type="UniPathway" id="UPA00945">
    <property type="reaction ID" value="UER00908"/>
</dbReference>
<evidence type="ECO:0000256" key="2">
    <source>
        <dbReference type="ARBA" id="ARBA00005060"/>
    </source>
</evidence>
<dbReference type="Pfam" id="PF02785">
    <property type="entry name" value="Biotin_carb_C"/>
    <property type="match status" value="1"/>
</dbReference>
<dbReference type="Pfam" id="PF02786">
    <property type="entry name" value="CPSase_L_D2"/>
    <property type="match status" value="1"/>
</dbReference>
<dbReference type="GO" id="GO:0046872">
    <property type="term" value="F:metal ion binding"/>
    <property type="evidence" value="ECO:0007669"/>
    <property type="project" value="UniProtKB-KW"/>
</dbReference>
<dbReference type="Pfam" id="PF18140">
    <property type="entry name" value="PCC_BT"/>
    <property type="match status" value="1"/>
</dbReference>
<dbReference type="SUPFAM" id="SSF51230">
    <property type="entry name" value="Single hybrid motif"/>
    <property type="match status" value="1"/>
</dbReference>
<keyword evidence="5" id="KW-0479">Metal-binding</keyword>
<comment type="catalytic activity">
    <reaction evidence="13">
        <text>propanoyl-CoA + hydrogencarbonate + ATP = (S)-methylmalonyl-CoA + ADP + phosphate + H(+)</text>
        <dbReference type="Rhea" id="RHEA:23720"/>
        <dbReference type="ChEBI" id="CHEBI:15378"/>
        <dbReference type="ChEBI" id="CHEBI:17544"/>
        <dbReference type="ChEBI" id="CHEBI:30616"/>
        <dbReference type="ChEBI" id="CHEBI:43474"/>
        <dbReference type="ChEBI" id="CHEBI:57327"/>
        <dbReference type="ChEBI" id="CHEBI:57392"/>
        <dbReference type="ChEBI" id="CHEBI:456216"/>
        <dbReference type="EC" id="6.4.1.3"/>
    </reaction>
    <physiologicalReaction direction="left-to-right" evidence="13">
        <dbReference type="Rhea" id="RHEA:23721"/>
    </physiologicalReaction>
</comment>
<dbReference type="InterPro" id="IPR011054">
    <property type="entry name" value="Rudment_hybrid_motif"/>
</dbReference>
<proteinExistence type="predicted"/>
<dbReference type="Gene3D" id="3.30.700.30">
    <property type="match status" value="1"/>
</dbReference>
<evidence type="ECO:0000256" key="14">
    <source>
        <dbReference type="PROSITE-ProRule" id="PRU00409"/>
    </source>
</evidence>
<evidence type="ECO:0000256" key="5">
    <source>
        <dbReference type="ARBA" id="ARBA00022723"/>
    </source>
</evidence>
<accession>Q4JMJ1</accession>
<keyword evidence="9" id="KW-0442">Lipid degradation</keyword>
<name>Q4JMJ1_9BACT</name>
<evidence type="ECO:0000256" key="10">
    <source>
        <dbReference type="ARBA" id="ARBA00023098"/>
    </source>
</evidence>
<dbReference type="PROSITE" id="PS50975">
    <property type="entry name" value="ATP_GRASP"/>
    <property type="match status" value="1"/>
</dbReference>
<dbReference type="SMART" id="SM00878">
    <property type="entry name" value="Biotin_carb_C"/>
    <property type="match status" value="1"/>
</dbReference>
<dbReference type="FunFam" id="2.40.50.100:FF:000003">
    <property type="entry name" value="Acetyl-CoA carboxylase biotin carboxyl carrier protein"/>
    <property type="match status" value="1"/>
</dbReference>
<dbReference type="NCBIfam" id="NF006367">
    <property type="entry name" value="PRK08591.1"/>
    <property type="match status" value="1"/>
</dbReference>
<dbReference type="PANTHER" id="PTHR18866:SF33">
    <property type="entry name" value="METHYLCROTONOYL-COA CARBOXYLASE SUBUNIT ALPHA, MITOCHONDRIAL-RELATED"/>
    <property type="match status" value="1"/>
</dbReference>
<dbReference type="Pfam" id="PF00289">
    <property type="entry name" value="Biotin_carb_N"/>
    <property type="match status" value="1"/>
</dbReference>
<evidence type="ECO:0000259" key="17">
    <source>
        <dbReference type="PROSITE" id="PS50979"/>
    </source>
</evidence>
<dbReference type="Gene3D" id="3.30.470.20">
    <property type="entry name" value="ATP-grasp fold, B domain"/>
    <property type="match status" value="1"/>
</dbReference>
<dbReference type="EMBL" id="DQ068068">
    <property type="protein sequence ID" value="AAY87322.1"/>
    <property type="molecule type" value="Genomic_DNA"/>
</dbReference>
<evidence type="ECO:0000256" key="4">
    <source>
        <dbReference type="ARBA" id="ARBA00022598"/>
    </source>
</evidence>
<evidence type="ECO:0000259" key="15">
    <source>
        <dbReference type="PROSITE" id="PS50968"/>
    </source>
</evidence>
<dbReference type="Pfam" id="PF00364">
    <property type="entry name" value="Biotin_lipoyl"/>
    <property type="match status" value="1"/>
</dbReference>
<dbReference type="PROSITE" id="PS50968">
    <property type="entry name" value="BIOTINYL_LIPOYL"/>
    <property type="match status" value="1"/>
</dbReference>
<dbReference type="PROSITE" id="PS00188">
    <property type="entry name" value="BIOTIN"/>
    <property type="match status" value="1"/>
</dbReference>
<dbReference type="FunFam" id="3.40.50.20:FF:000010">
    <property type="entry name" value="Propionyl-CoA carboxylase subunit alpha"/>
    <property type="match status" value="1"/>
</dbReference>
<keyword evidence="10" id="KW-0443">Lipid metabolism</keyword>
<dbReference type="PROSITE" id="PS00866">
    <property type="entry name" value="CPSASE_1"/>
    <property type="match status" value="1"/>
</dbReference>
<dbReference type="AlphaFoldDB" id="Q4JMJ1"/>
<keyword evidence="4" id="KW-0436">Ligase</keyword>
<dbReference type="CDD" id="cd06850">
    <property type="entry name" value="biotinyl_domain"/>
    <property type="match status" value="1"/>
</dbReference>
<keyword evidence="11" id="KW-0464">Manganese</keyword>
<dbReference type="SUPFAM" id="SSF56059">
    <property type="entry name" value="Glutathione synthetase ATP-binding domain-like"/>
    <property type="match status" value="1"/>
</dbReference>
<evidence type="ECO:0000256" key="9">
    <source>
        <dbReference type="ARBA" id="ARBA00022963"/>
    </source>
</evidence>
<evidence type="ECO:0000256" key="11">
    <source>
        <dbReference type="ARBA" id="ARBA00023211"/>
    </source>
</evidence>
<dbReference type="PROSITE" id="PS50979">
    <property type="entry name" value="BC"/>
    <property type="match status" value="1"/>
</dbReference>
<evidence type="ECO:0000256" key="7">
    <source>
        <dbReference type="ARBA" id="ARBA00022840"/>
    </source>
</evidence>
<dbReference type="InterPro" id="IPR016185">
    <property type="entry name" value="PreATP-grasp_dom_sf"/>
</dbReference>
<reference evidence="18" key="1">
    <citation type="journal article" date="2005" name="PLoS Biol.">
        <title>New insights into metabolic properties of marine bacteria encoding proteorhodopsins.</title>
        <authorList>
            <person name="Sabehi G."/>
            <person name="Loy A."/>
            <person name="Jung K.H."/>
            <person name="Partha R."/>
            <person name="Spudich J.L."/>
            <person name="Isaacson T."/>
            <person name="Hirschberg J."/>
            <person name="Wagner M."/>
            <person name="Beja O."/>
        </authorList>
    </citation>
    <scope>NUCLEOTIDE SEQUENCE</scope>
</reference>
<dbReference type="InterPro" id="IPR001882">
    <property type="entry name" value="Biotin_BS"/>
</dbReference>
<dbReference type="PANTHER" id="PTHR18866">
    <property type="entry name" value="CARBOXYLASE:PYRUVATE/ACETYL-COA/PROPIONYL-COA CARBOXYLASE"/>
    <property type="match status" value="1"/>
</dbReference>
<organism evidence="18">
    <name type="scientific">uncultured bacterium BAC17H8</name>
    <dbReference type="NCBI Taxonomy" id="332980"/>
    <lineage>
        <taxon>Bacteria</taxon>
        <taxon>environmental samples</taxon>
    </lineage>
</organism>
<evidence type="ECO:0000256" key="1">
    <source>
        <dbReference type="ARBA" id="ARBA00001953"/>
    </source>
</evidence>
<feature type="domain" description="Lipoyl-binding" evidence="15">
    <location>
        <begin position="583"/>
        <end position="659"/>
    </location>
</feature>
<comment type="cofactor">
    <cofactor evidence="1">
        <name>biotin</name>
        <dbReference type="ChEBI" id="CHEBI:57586"/>
    </cofactor>
</comment>
<comment type="pathway">
    <text evidence="2">Metabolic intermediate metabolism; propanoyl-CoA degradation; succinyl-CoA from propanoyl-CoA: step 1/3.</text>
</comment>
<dbReference type="InterPro" id="IPR011761">
    <property type="entry name" value="ATP-grasp"/>
</dbReference>
<dbReference type="GO" id="GO:0016042">
    <property type="term" value="P:lipid catabolic process"/>
    <property type="evidence" value="ECO:0007669"/>
    <property type="project" value="UniProtKB-KW"/>
</dbReference>
<dbReference type="EC" id="6.4.1.3" evidence="3"/>
<dbReference type="FunFam" id="3.30.470.20:FF:000028">
    <property type="entry name" value="Methylcrotonoyl-CoA carboxylase subunit alpha, mitochondrial"/>
    <property type="match status" value="1"/>
</dbReference>
<evidence type="ECO:0000256" key="13">
    <source>
        <dbReference type="ARBA" id="ARBA00049495"/>
    </source>
</evidence>
<evidence type="ECO:0000256" key="12">
    <source>
        <dbReference type="ARBA" id="ARBA00023267"/>
    </source>
</evidence>
<dbReference type="SUPFAM" id="SSF52440">
    <property type="entry name" value="PreATP-grasp domain"/>
    <property type="match status" value="1"/>
</dbReference>
<evidence type="ECO:0000259" key="16">
    <source>
        <dbReference type="PROSITE" id="PS50975"/>
    </source>
</evidence>
<keyword evidence="8" id="KW-0460">Magnesium</keyword>